<dbReference type="InterPro" id="IPR001343">
    <property type="entry name" value="Hemolysn_Ca-bd"/>
</dbReference>
<evidence type="ECO:0000313" key="2">
    <source>
        <dbReference type="Proteomes" id="UP000199561"/>
    </source>
</evidence>
<dbReference type="Proteomes" id="UP000199561">
    <property type="component" value="Unassembled WGS sequence"/>
</dbReference>
<dbReference type="Gene3D" id="2.150.10.10">
    <property type="entry name" value="Serralysin-like metalloprotease, C-terminal"/>
    <property type="match status" value="1"/>
</dbReference>
<dbReference type="PRINTS" id="PR00313">
    <property type="entry name" value="CABNDNGRPT"/>
</dbReference>
<reference evidence="1 2" key="1">
    <citation type="submission" date="2016-10" db="EMBL/GenBank/DDBJ databases">
        <authorList>
            <person name="de Groot N.N."/>
        </authorList>
    </citation>
    <scope>NUCLEOTIDE SEQUENCE [LARGE SCALE GENOMIC DNA]</scope>
    <source>
        <strain evidence="1 2">Nm146</strain>
    </source>
</reference>
<evidence type="ECO:0008006" key="3">
    <source>
        <dbReference type="Google" id="ProtNLM"/>
    </source>
</evidence>
<dbReference type="STRING" id="52442.SAMN05421880_12122"/>
<dbReference type="Pfam" id="PF00353">
    <property type="entry name" value="HemolysinCabind"/>
    <property type="match status" value="1"/>
</dbReference>
<proteinExistence type="predicted"/>
<name>A0A1I4RX18_9PROT</name>
<gene>
    <name evidence="1" type="ORF">SAMN05421880_12122</name>
</gene>
<protein>
    <recommendedName>
        <fullName evidence="3">DUF4214 domain-containing protein</fullName>
    </recommendedName>
</protein>
<evidence type="ECO:0000313" key="1">
    <source>
        <dbReference type="EMBL" id="SFM56550.1"/>
    </source>
</evidence>
<dbReference type="RefSeq" id="WP_090670187.1">
    <property type="nucleotide sequence ID" value="NZ_FOUF01000021.1"/>
</dbReference>
<organism evidence="1 2">
    <name type="scientific">Nitrosomonas nitrosa</name>
    <dbReference type="NCBI Taxonomy" id="52442"/>
    <lineage>
        <taxon>Bacteria</taxon>
        <taxon>Pseudomonadati</taxon>
        <taxon>Pseudomonadota</taxon>
        <taxon>Betaproteobacteria</taxon>
        <taxon>Nitrosomonadales</taxon>
        <taxon>Nitrosomonadaceae</taxon>
        <taxon>Nitrosomonas</taxon>
    </lineage>
</organism>
<dbReference type="AlphaFoldDB" id="A0A1I4RX18"/>
<dbReference type="EMBL" id="FOUF01000021">
    <property type="protein sequence ID" value="SFM56550.1"/>
    <property type="molecule type" value="Genomic_DNA"/>
</dbReference>
<dbReference type="GO" id="GO:0005509">
    <property type="term" value="F:calcium ion binding"/>
    <property type="evidence" value="ECO:0007669"/>
    <property type="project" value="InterPro"/>
</dbReference>
<dbReference type="InterPro" id="IPR018511">
    <property type="entry name" value="Hemolysin-typ_Ca-bd_CS"/>
</dbReference>
<dbReference type="SUPFAM" id="SSF51120">
    <property type="entry name" value="beta-Roll"/>
    <property type="match status" value="1"/>
</dbReference>
<dbReference type="PROSITE" id="PS00330">
    <property type="entry name" value="HEMOLYSIN_CALCIUM"/>
    <property type="match status" value="1"/>
</dbReference>
<sequence>MAFHLYRINELYSDVTGTIQFIEMSVGSFNGESFWINQTISVTQGGTTHAFRFPSNLPNTFTANTTVLIATQGFANLGIVTPDFIVPDGFLFTNGGATVNFAGVDQITYSSLPLDGIHSINRNGDIIVNSPKNFAGATGTIQSNTIAGTDGPDNLTGTAGNDTILAKGGNDTLNGLAGDDLLDGGAGADIAIYNNPSAAYAVNRTPSGFSVSGPEGNDTLIDIERFDFQDRNLAFDLAQGQAAGNSVRIIGAAFDTHNIIPEYVGIGLQLFDSGQSMLEVSELVVNTPLFISLAGSSSNVDFVNLVYQNIVGEPPVPSERDFYVGLLQGSGGTMTQAELLMLAANTIANEVNIGLVGLNQSGVEFIA</sequence>
<keyword evidence="2" id="KW-1185">Reference proteome</keyword>
<accession>A0A1I4RX18</accession>
<dbReference type="InterPro" id="IPR011049">
    <property type="entry name" value="Serralysin-like_metalloprot_C"/>
</dbReference>